<evidence type="ECO:0008006" key="3">
    <source>
        <dbReference type="Google" id="ProtNLM"/>
    </source>
</evidence>
<dbReference type="EMBL" id="FJOG01000030">
    <property type="protein sequence ID" value="CZR65290.1"/>
    <property type="molecule type" value="Genomic_DNA"/>
</dbReference>
<evidence type="ECO:0000313" key="1">
    <source>
        <dbReference type="EMBL" id="CZR65290.1"/>
    </source>
</evidence>
<proteinExistence type="predicted"/>
<reference evidence="1 2" key="1">
    <citation type="submission" date="2016-03" db="EMBL/GenBank/DDBJ databases">
        <authorList>
            <person name="Ploux O."/>
        </authorList>
    </citation>
    <scope>NUCLEOTIDE SEQUENCE [LARGE SCALE GENOMIC DNA]</scope>
    <source>
        <strain evidence="1 2">UAMH 11012</strain>
    </source>
</reference>
<evidence type="ECO:0000313" key="2">
    <source>
        <dbReference type="Proteomes" id="UP000184330"/>
    </source>
</evidence>
<accession>A0A1L7XJR3</accession>
<keyword evidence="2" id="KW-1185">Reference proteome</keyword>
<dbReference type="Proteomes" id="UP000184330">
    <property type="component" value="Unassembled WGS sequence"/>
</dbReference>
<gene>
    <name evidence="1" type="ORF">PAC_15190</name>
</gene>
<protein>
    <recommendedName>
        <fullName evidence="3">RNase H type-1 domain-containing protein</fullName>
    </recommendedName>
</protein>
<dbReference type="OrthoDB" id="3547074at2759"/>
<dbReference type="AlphaFoldDB" id="A0A1L7XJR3"/>
<dbReference type="STRING" id="576137.A0A1L7XJR3"/>
<organism evidence="1 2">
    <name type="scientific">Phialocephala subalpina</name>
    <dbReference type="NCBI Taxonomy" id="576137"/>
    <lineage>
        <taxon>Eukaryota</taxon>
        <taxon>Fungi</taxon>
        <taxon>Dikarya</taxon>
        <taxon>Ascomycota</taxon>
        <taxon>Pezizomycotina</taxon>
        <taxon>Leotiomycetes</taxon>
        <taxon>Helotiales</taxon>
        <taxon>Mollisiaceae</taxon>
        <taxon>Phialocephala</taxon>
        <taxon>Phialocephala fortinii species complex</taxon>
    </lineage>
</organism>
<sequence length="232" mass="26275">MLYACSTWYTPSEERGFKMRKKQVEEALSRLQKKALCIATGAFRTTALSVLEVETHTLPIPLQLLQASVNTALRIKGTPTFRQIKLYRGAGYDMCKDRLSPLQRTELQADQILGPIDQMEEKVASVAPPWWTPPKISIAGTASDATKYHNRICQQAKNDPKHLLMYSDGSDIKGRVGASSWCPKLNRQMGADLGRRGLMGQLKMLHSRLTRCWLELRWRQLQLERGILTFSG</sequence>
<name>A0A1L7XJR3_9HELO</name>